<dbReference type="Gene3D" id="2.40.50.100">
    <property type="match status" value="1"/>
</dbReference>
<evidence type="ECO:0000259" key="2">
    <source>
        <dbReference type="Pfam" id="PF25954"/>
    </source>
</evidence>
<dbReference type="GO" id="GO:1990281">
    <property type="term" value="C:efflux pump complex"/>
    <property type="evidence" value="ECO:0007669"/>
    <property type="project" value="TreeGrafter"/>
</dbReference>
<dbReference type="Pfam" id="PF25989">
    <property type="entry name" value="YknX_C"/>
    <property type="match status" value="1"/>
</dbReference>
<dbReference type="InterPro" id="IPR058792">
    <property type="entry name" value="Beta-barrel_RND_2"/>
</dbReference>
<reference evidence="4" key="1">
    <citation type="submission" date="2018-06" db="EMBL/GenBank/DDBJ databases">
        <authorList>
            <person name="Zhirakovskaya E."/>
        </authorList>
    </citation>
    <scope>NUCLEOTIDE SEQUENCE</scope>
</reference>
<dbReference type="PANTHER" id="PTHR30469">
    <property type="entry name" value="MULTIDRUG RESISTANCE PROTEIN MDTA"/>
    <property type="match status" value="1"/>
</dbReference>
<feature type="region of interest" description="Disordered" evidence="1">
    <location>
        <begin position="358"/>
        <end position="380"/>
    </location>
</feature>
<sequence length="380" mass="42231">MFLNTLKPVRRVATHWMSTLTLIVACSLLLTACGDTSQNTLSPRSKHGKSTHLVETVRATYKDIAIIRTLPGTLQAIREVKIINQVPGLLVDLPAYPGDRVKTQQILVRLNDSLPKAEVLKAQATLDQTSLDLRRLKDLAPRKLASESEIAQAQTLRDIAAAELQLKQIQYQHTRIKSPINGVISERLVEPGDVIPLHSHLLTILDTTSLKAEIYLSELLLPLINRGNSVTIRIDALNDQQFTGKIKRIFPAIDKDTRRGTIEVILSPVPENARAGQLCRVRIQTQKKSRLMIPYDAVRYDKQGEYVYSFANNQVKRVNVSLGIQQGALIEVLNGLQDQQEIISQGFFGLKDQMPVKKVEPPSTQASATPAIRAAEPEAQ</sequence>
<dbReference type="NCBIfam" id="TIGR01730">
    <property type="entry name" value="RND_mfp"/>
    <property type="match status" value="1"/>
</dbReference>
<dbReference type="Gene3D" id="2.40.30.170">
    <property type="match status" value="1"/>
</dbReference>
<dbReference type="Gene3D" id="1.10.287.470">
    <property type="entry name" value="Helix hairpin bin"/>
    <property type="match status" value="1"/>
</dbReference>
<proteinExistence type="predicted"/>
<dbReference type="AlphaFoldDB" id="A0A3B0XIF4"/>
<dbReference type="PROSITE" id="PS51257">
    <property type="entry name" value="PROKAR_LIPOPROTEIN"/>
    <property type="match status" value="1"/>
</dbReference>
<evidence type="ECO:0000256" key="1">
    <source>
        <dbReference type="SAM" id="MobiDB-lite"/>
    </source>
</evidence>
<dbReference type="PANTHER" id="PTHR30469:SF15">
    <property type="entry name" value="HLYD FAMILY OF SECRETION PROTEINS"/>
    <property type="match status" value="1"/>
</dbReference>
<dbReference type="EMBL" id="UOFG01000183">
    <property type="protein sequence ID" value="VAW62837.1"/>
    <property type="molecule type" value="Genomic_DNA"/>
</dbReference>
<accession>A0A3B0XIF4</accession>
<evidence type="ECO:0000259" key="3">
    <source>
        <dbReference type="Pfam" id="PF25989"/>
    </source>
</evidence>
<name>A0A3B0XIF4_9ZZZZ</name>
<feature type="domain" description="CusB-like beta-barrel" evidence="2">
    <location>
        <begin position="216"/>
        <end position="286"/>
    </location>
</feature>
<protein>
    <submittedName>
        <fullName evidence="4">Probable Co/Zn/Cd efflux system membrane fusion protein</fullName>
    </submittedName>
</protein>
<dbReference type="Gene3D" id="2.40.420.20">
    <property type="match status" value="1"/>
</dbReference>
<dbReference type="InterPro" id="IPR006143">
    <property type="entry name" value="RND_pump_MFP"/>
</dbReference>
<evidence type="ECO:0000313" key="4">
    <source>
        <dbReference type="EMBL" id="VAW62837.1"/>
    </source>
</evidence>
<dbReference type="GO" id="GO:0015562">
    <property type="term" value="F:efflux transmembrane transporter activity"/>
    <property type="evidence" value="ECO:0007669"/>
    <property type="project" value="TreeGrafter"/>
</dbReference>
<dbReference type="SUPFAM" id="SSF111369">
    <property type="entry name" value="HlyD-like secretion proteins"/>
    <property type="match status" value="1"/>
</dbReference>
<dbReference type="Pfam" id="PF25954">
    <property type="entry name" value="Beta-barrel_RND_2"/>
    <property type="match status" value="1"/>
</dbReference>
<gene>
    <name evidence="4" type="ORF">MNBD_GAMMA11-1718</name>
</gene>
<organism evidence="4">
    <name type="scientific">hydrothermal vent metagenome</name>
    <dbReference type="NCBI Taxonomy" id="652676"/>
    <lineage>
        <taxon>unclassified sequences</taxon>
        <taxon>metagenomes</taxon>
        <taxon>ecological metagenomes</taxon>
    </lineage>
</organism>
<feature type="domain" description="YknX-like C-terminal permuted SH3-like" evidence="3">
    <location>
        <begin position="291"/>
        <end position="357"/>
    </location>
</feature>
<dbReference type="InterPro" id="IPR058637">
    <property type="entry name" value="YknX-like_C"/>
</dbReference>